<gene>
    <name evidence="2" type="ORF">BECKTUN1418E_GA0071001_11163</name>
    <name evidence="1" type="ORF">BECKTUN1418F_GA0071002_11203</name>
</gene>
<proteinExistence type="predicted"/>
<evidence type="ECO:0000313" key="1">
    <source>
        <dbReference type="EMBL" id="VFK57561.1"/>
    </source>
</evidence>
<reference evidence="2" key="1">
    <citation type="submission" date="2019-02" db="EMBL/GenBank/DDBJ databases">
        <authorList>
            <person name="Gruber-Vodicka R. H."/>
            <person name="Seah K. B. B."/>
        </authorList>
    </citation>
    <scope>NUCLEOTIDE SEQUENCE</scope>
    <source>
        <strain evidence="2">BECK_BY2</strain>
        <strain evidence="1">BECK_BY3</strain>
    </source>
</reference>
<name>A0A451AIL6_9GAMM</name>
<sequence length="59" mass="6836">MTVFYNFRKDSTMPQDSEYPIGPYKRYEGSKKFPCVPACLIYFPLGFANESNFKSVVLI</sequence>
<evidence type="ECO:0000313" key="2">
    <source>
        <dbReference type="EMBL" id="VFK65903.1"/>
    </source>
</evidence>
<protein>
    <submittedName>
        <fullName evidence="2">Uncharacterized protein</fullName>
    </submittedName>
</protein>
<dbReference type="AlphaFoldDB" id="A0A451AIL6"/>
<dbReference type="EMBL" id="CAADFY010000120">
    <property type="protein sequence ID" value="VFK57561.1"/>
    <property type="molecule type" value="Genomic_DNA"/>
</dbReference>
<dbReference type="EMBL" id="CAADFV010000116">
    <property type="protein sequence ID" value="VFK65903.1"/>
    <property type="molecule type" value="Genomic_DNA"/>
</dbReference>
<organism evidence="2">
    <name type="scientific">Candidatus Kentrum sp. TUN</name>
    <dbReference type="NCBI Taxonomy" id="2126343"/>
    <lineage>
        <taxon>Bacteria</taxon>
        <taxon>Pseudomonadati</taxon>
        <taxon>Pseudomonadota</taxon>
        <taxon>Gammaproteobacteria</taxon>
        <taxon>Candidatus Kentrum</taxon>
    </lineage>
</organism>
<accession>A0A451AIL6</accession>